<feature type="region of interest" description="Disordered" evidence="1">
    <location>
        <begin position="31"/>
        <end position="64"/>
    </location>
</feature>
<protein>
    <submittedName>
        <fullName evidence="2">Uncharacterized protein</fullName>
    </submittedName>
</protein>
<feature type="compositionally biased region" description="Polar residues" evidence="1">
    <location>
        <begin position="32"/>
        <end position="64"/>
    </location>
</feature>
<organism evidence="2 3">
    <name type="scientific">Ophiobolus disseminans</name>
    <dbReference type="NCBI Taxonomy" id="1469910"/>
    <lineage>
        <taxon>Eukaryota</taxon>
        <taxon>Fungi</taxon>
        <taxon>Dikarya</taxon>
        <taxon>Ascomycota</taxon>
        <taxon>Pezizomycotina</taxon>
        <taxon>Dothideomycetes</taxon>
        <taxon>Pleosporomycetidae</taxon>
        <taxon>Pleosporales</taxon>
        <taxon>Pleosporineae</taxon>
        <taxon>Phaeosphaeriaceae</taxon>
        <taxon>Ophiobolus</taxon>
    </lineage>
</organism>
<evidence type="ECO:0000313" key="3">
    <source>
        <dbReference type="Proteomes" id="UP000799424"/>
    </source>
</evidence>
<reference evidence="2" key="1">
    <citation type="journal article" date="2020" name="Stud. Mycol.">
        <title>101 Dothideomycetes genomes: a test case for predicting lifestyles and emergence of pathogens.</title>
        <authorList>
            <person name="Haridas S."/>
            <person name="Albert R."/>
            <person name="Binder M."/>
            <person name="Bloem J."/>
            <person name="Labutti K."/>
            <person name="Salamov A."/>
            <person name="Andreopoulos B."/>
            <person name="Baker S."/>
            <person name="Barry K."/>
            <person name="Bills G."/>
            <person name="Bluhm B."/>
            <person name="Cannon C."/>
            <person name="Castanera R."/>
            <person name="Culley D."/>
            <person name="Daum C."/>
            <person name="Ezra D."/>
            <person name="Gonzalez J."/>
            <person name="Henrissat B."/>
            <person name="Kuo A."/>
            <person name="Liang C."/>
            <person name="Lipzen A."/>
            <person name="Lutzoni F."/>
            <person name="Magnuson J."/>
            <person name="Mondo S."/>
            <person name="Nolan M."/>
            <person name="Ohm R."/>
            <person name="Pangilinan J."/>
            <person name="Park H.-J."/>
            <person name="Ramirez L."/>
            <person name="Alfaro M."/>
            <person name="Sun H."/>
            <person name="Tritt A."/>
            <person name="Yoshinaga Y."/>
            <person name="Zwiers L.-H."/>
            <person name="Turgeon B."/>
            <person name="Goodwin S."/>
            <person name="Spatafora J."/>
            <person name="Crous P."/>
            <person name="Grigoriev I."/>
        </authorList>
    </citation>
    <scope>NUCLEOTIDE SEQUENCE</scope>
    <source>
        <strain evidence="2">CBS 113818</strain>
    </source>
</reference>
<sequence length="64" mass="6820">MTTPTRHPSGVPLHNLVPSGSFLQQLLEEINGSGTPTVLRNRPATQDTPRAQPNSAGSRRTSSV</sequence>
<dbReference type="AlphaFoldDB" id="A0A6A6ZWI2"/>
<gene>
    <name evidence="2" type="ORF">CC86DRAFT_294791</name>
</gene>
<feature type="non-terminal residue" evidence="2">
    <location>
        <position position="64"/>
    </location>
</feature>
<dbReference type="Proteomes" id="UP000799424">
    <property type="component" value="Unassembled WGS sequence"/>
</dbReference>
<evidence type="ECO:0000313" key="2">
    <source>
        <dbReference type="EMBL" id="KAF2825421.1"/>
    </source>
</evidence>
<dbReference type="OrthoDB" id="10306233at2759"/>
<keyword evidence="3" id="KW-1185">Reference proteome</keyword>
<accession>A0A6A6ZWI2</accession>
<evidence type="ECO:0000256" key="1">
    <source>
        <dbReference type="SAM" id="MobiDB-lite"/>
    </source>
</evidence>
<name>A0A6A6ZWI2_9PLEO</name>
<dbReference type="EMBL" id="MU006228">
    <property type="protein sequence ID" value="KAF2825421.1"/>
    <property type="molecule type" value="Genomic_DNA"/>
</dbReference>
<proteinExistence type="predicted"/>